<evidence type="ECO:0000259" key="1">
    <source>
        <dbReference type="Pfam" id="PF03469"/>
    </source>
</evidence>
<comment type="caution">
    <text evidence="2">The sequence shown here is derived from an EMBL/GenBank/DDBJ whole genome shotgun (WGS) entry which is preliminary data.</text>
</comment>
<proteinExistence type="predicted"/>
<feature type="non-terminal residue" evidence="2">
    <location>
        <position position="1"/>
    </location>
</feature>
<evidence type="ECO:0000313" key="2">
    <source>
        <dbReference type="EMBL" id="MCE2055563.1"/>
    </source>
</evidence>
<gene>
    <name evidence="2" type="ORF">HAX54_042882</name>
</gene>
<organism evidence="2 3">
    <name type="scientific">Datura stramonium</name>
    <name type="common">Jimsonweed</name>
    <name type="synonym">Common thornapple</name>
    <dbReference type="NCBI Taxonomy" id="4076"/>
    <lineage>
        <taxon>Eukaryota</taxon>
        <taxon>Viridiplantae</taxon>
        <taxon>Streptophyta</taxon>
        <taxon>Embryophyta</taxon>
        <taxon>Tracheophyta</taxon>
        <taxon>Spermatophyta</taxon>
        <taxon>Magnoliopsida</taxon>
        <taxon>eudicotyledons</taxon>
        <taxon>Gunneridae</taxon>
        <taxon>Pentapetalae</taxon>
        <taxon>asterids</taxon>
        <taxon>lamiids</taxon>
        <taxon>Solanales</taxon>
        <taxon>Solanaceae</taxon>
        <taxon>Solanoideae</taxon>
        <taxon>Datureae</taxon>
        <taxon>Datura</taxon>
    </lineage>
</organism>
<protein>
    <recommendedName>
        <fullName evidence="1">Factor of DNA methylation 1-5/IDN2 domain-containing protein</fullName>
    </recommendedName>
</protein>
<feature type="domain" description="Factor of DNA methylation 1-5/IDN2" evidence="1">
    <location>
        <begin position="7"/>
        <end position="44"/>
    </location>
</feature>
<accession>A0ABS8W4X1</accession>
<dbReference type="Pfam" id="PF03469">
    <property type="entry name" value="XH"/>
    <property type="match status" value="1"/>
</dbReference>
<dbReference type="EMBL" id="JACEIK010006353">
    <property type="protein sequence ID" value="MCE2055563.1"/>
    <property type="molecule type" value="Genomic_DNA"/>
</dbReference>
<evidence type="ECO:0000313" key="3">
    <source>
        <dbReference type="Proteomes" id="UP000823775"/>
    </source>
</evidence>
<dbReference type="Proteomes" id="UP000823775">
    <property type="component" value="Unassembled WGS sequence"/>
</dbReference>
<reference evidence="2 3" key="1">
    <citation type="journal article" date="2021" name="BMC Genomics">
        <title>Datura genome reveals duplications of psychoactive alkaloid biosynthetic genes and high mutation rate following tissue culture.</title>
        <authorList>
            <person name="Rajewski A."/>
            <person name="Carter-House D."/>
            <person name="Stajich J."/>
            <person name="Litt A."/>
        </authorList>
    </citation>
    <scope>NUCLEOTIDE SEQUENCE [LARGE SCALE GENOMIC DNA]</scope>
    <source>
        <strain evidence="2">AR-01</strain>
    </source>
</reference>
<dbReference type="InterPro" id="IPR005379">
    <property type="entry name" value="FDM1-5/IDN2_XH"/>
</dbReference>
<name>A0ABS8W4X1_DATST</name>
<sequence>LGRDTCYKILEKGQTTEGIVDRGDKKLNELKAECGDEVYQSVSTRCQRYPAFTTLALSLIYNSYLNLVRSLSDQLLDVAHRKRRAEDVRHVDGAINAVKA</sequence>
<keyword evidence="3" id="KW-1185">Reference proteome</keyword>